<evidence type="ECO:0000313" key="1">
    <source>
        <dbReference type="EMBL" id="SDT15312.1"/>
    </source>
</evidence>
<dbReference type="RefSeq" id="WP_091607006.1">
    <property type="nucleotide sequence ID" value="NZ_LT629754.1"/>
</dbReference>
<gene>
    <name evidence="1" type="ORF">SAMN05192545_2887</name>
</gene>
<dbReference type="EMBL" id="LT629754">
    <property type="protein sequence ID" value="SDT15312.1"/>
    <property type="molecule type" value="Genomic_DNA"/>
</dbReference>
<name>A0ABY0UTG2_9FLAO</name>
<proteinExistence type="predicted"/>
<protein>
    <submittedName>
        <fullName evidence="1">Uncharacterized protein</fullName>
    </submittedName>
</protein>
<reference evidence="1 2" key="1">
    <citation type="submission" date="2016-10" db="EMBL/GenBank/DDBJ databases">
        <authorList>
            <person name="Varghese N."/>
            <person name="Submissions S."/>
        </authorList>
    </citation>
    <scope>NUCLEOTIDE SEQUENCE [LARGE SCALE GENOMIC DNA]</scope>
    <source>
        <strain evidence="1 2">MAR_2009_60</strain>
    </source>
</reference>
<dbReference type="Proteomes" id="UP000199574">
    <property type="component" value="Chromosome I"/>
</dbReference>
<evidence type="ECO:0000313" key="2">
    <source>
        <dbReference type="Proteomes" id="UP000199574"/>
    </source>
</evidence>
<dbReference type="GeneID" id="90591605"/>
<sequence>MIQRLCNTGNEHYIDTFTQVAILEASQLPYFSHLSTDDKVEQLITNLPDSAQVLITDLLPNNISVLHTPRFSSAGTLHNTAVSFLITPQDKNLQALLNTYQNKEVVVLVSKHNTSHLYGTAAQPLLFSFSEANSPAPEQQKGYAISINGDGYGTSKLYEEVVFNIYSRGLAFELAQSI</sequence>
<organism evidence="1 2">
    <name type="scientific">Maribacter dokdonensis</name>
    <dbReference type="NCBI Taxonomy" id="320912"/>
    <lineage>
        <taxon>Bacteria</taxon>
        <taxon>Pseudomonadati</taxon>
        <taxon>Bacteroidota</taxon>
        <taxon>Flavobacteriia</taxon>
        <taxon>Flavobacteriales</taxon>
        <taxon>Flavobacteriaceae</taxon>
        <taxon>Maribacter</taxon>
    </lineage>
</organism>
<keyword evidence="2" id="KW-1185">Reference proteome</keyword>
<accession>A0ABY0UTG2</accession>